<dbReference type="RefSeq" id="WP_011529729.1">
    <property type="nucleotide sequence ID" value="NC_008025.1"/>
</dbReference>
<proteinExistence type="predicted"/>
<dbReference type="KEGG" id="dge:Dgeo_0585"/>
<dbReference type="EMBL" id="CP000359">
    <property type="protein sequence ID" value="ABF44887.1"/>
    <property type="molecule type" value="Genomic_DNA"/>
</dbReference>
<sequence>MNGVALPRPPSGLDFRAQPEAFTLTLTLGGRYAGQQEWAVHAERSAVVARVQTDFGGVLPELRRVQTSRLHPHLLTSLHYAEGDGRGKASFETTFDRKVGLITLRQGKEEATAPLTTEYHDPISLLLWLRGLGDVDRAHAQLTGGRVLIQRLADSEVGGVPARAYFLRPGGAYVYIEQAPPHRLLRLIQPTDFGPIEATLQPSRRPQPERRRRRKEP</sequence>
<evidence type="ECO:0000313" key="2">
    <source>
        <dbReference type="EMBL" id="ABF44887.1"/>
    </source>
</evidence>
<organism evidence="2 3">
    <name type="scientific">Deinococcus geothermalis (strain DSM 11300 / CIP 105573 / AG-3a)</name>
    <dbReference type="NCBI Taxonomy" id="319795"/>
    <lineage>
        <taxon>Bacteria</taxon>
        <taxon>Thermotogati</taxon>
        <taxon>Deinococcota</taxon>
        <taxon>Deinococci</taxon>
        <taxon>Deinococcales</taxon>
        <taxon>Deinococcaceae</taxon>
        <taxon>Deinococcus</taxon>
    </lineage>
</organism>
<dbReference type="STRING" id="319795.Dgeo_0585"/>
<evidence type="ECO:0008006" key="4">
    <source>
        <dbReference type="Google" id="ProtNLM"/>
    </source>
</evidence>
<keyword evidence="3" id="KW-1185">Reference proteome</keyword>
<dbReference type="HOGENOM" id="CLU_111051_0_0_0"/>
<protein>
    <recommendedName>
        <fullName evidence="4">DUF3108 domain-containing protein</fullName>
    </recommendedName>
</protein>
<reference evidence="2" key="1">
    <citation type="submission" date="2006-04" db="EMBL/GenBank/DDBJ databases">
        <title>Complete sequence of chromosome of Deinococcus geothermalis DSM 11300.</title>
        <authorList>
            <consortium name="US DOE Joint Genome Institute"/>
            <person name="Copeland A."/>
            <person name="Lucas S."/>
            <person name="Lapidus A."/>
            <person name="Barry K."/>
            <person name="Detter J.C."/>
            <person name="Glavina del Rio T."/>
            <person name="Hammon N."/>
            <person name="Israni S."/>
            <person name="Dalin E."/>
            <person name="Tice H."/>
            <person name="Pitluck S."/>
            <person name="Brettin T."/>
            <person name="Bruce D."/>
            <person name="Han C."/>
            <person name="Tapia R."/>
            <person name="Saunders E."/>
            <person name="Gilna P."/>
            <person name="Schmutz J."/>
            <person name="Larimer F."/>
            <person name="Land M."/>
            <person name="Hauser L."/>
            <person name="Kyrpides N."/>
            <person name="Kim E."/>
            <person name="Daly M.J."/>
            <person name="Fredrickson J.K."/>
            <person name="Makarova K.S."/>
            <person name="Gaidamakova E.K."/>
            <person name="Zhai M."/>
            <person name="Richardson P."/>
        </authorList>
    </citation>
    <scope>NUCLEOTIDE SEQUENCE</scope>
    <source>
        <strain evidence="2">DSM 11300</strain>
    </source>
</reference>
<name>Q1J0U7_DEIGD</name>
<evidence type="ECO:0000313" key="3">
    <source>
        <dbReference type="Proteomes" id="UP000002431"/>
    </source>
</evidence>
<gene>
    <name evidence="2" type="ordered locus">Dgeo_0585</name>
</gene>
<feature type="region of interest" description="Disordered" evidence="1">
    <location>
        <begin position="196"/>
        <end position="217"/>
    </location>
</feature>
<dbReference type="AlphaFoldDB" id="Q1J0U7"/>
<dbReference type="eggNOG" id="ENOG50312I6">
    <property type="taxonomic scope" value="Bacteria"/>
</dbReference>
<accession>Q1J0U7</accession>
<dbReference type="Proteomes" id="UP000002431">
    <property type="component" value="Chromosome"/>
</dbReference>
<evidence type="ECO:0000256" key="1">
    <source>
        <dbReference type="SAM" id="MobiDB-lite"/>
    </source>
</evidence>